<organism evidence="3 4">
    <name type="scientific">Phaeodactylibacter luteus</name>
    <dbReference type="NCBI Taxonomy" id="1564516"/>
    <lineage>
        <taxon>Bacteria</taxon>
        <taxon>Pseudomonadati</taxon>
        <taxon>Bacteroidota</taxon>
        <taxon>Saprospiria</taxon>
        <taxon>Saprospirales</taxon>
        <taxon>Haliscomenobacteraceae</taxon>
        <taxon>Phaeodactylibacter</taxon>
    </lineage>
</organism>
<evidence type="ECO:0000313" key="4">
    <source>
        <dbReference type="Proteomes" id="UP000321580"/>
    </source>
</evidence>
<comment type="similarity">
    <text evidence="1">Belongs to the NifU family.</text>
</comment>
<comment type="caution">
    <text evidence="3">The sequence shown here is derived from an EMBL/GenBank/DDBJ whole genome shotgun (WGS) entry which is preliminary data.</text>
</comment>
<dbReference type="EMBL" id="VOOR01000048">
    <property type="protein sequence ID" value="TXB61705.1"/>
    <property type="molecule type" value="Genomic_DNA"/>
</dbReference>
<dbReference type="GO" id="GO:0051536">
    <property type="term" value="F:iron-sulfur cluster binding"/>
    <property type="evidence" value="ECO:0007669"/>
    <property type="project" value="InterPro"/>
</dbReference>
<dbReference type="GO" id="GO:0005506">
    <property type="term" value="F:iron ion binding"/>
    <property type="evidence" value="ECO:0007669"/>
    <property type="project" value="InterPro"/>
</dbReference>
<dbReference type="Gene3D" id="3.30.300.130">
    <property type="entry name" value="Fe-S cluster assembly (FSCA)"/>
    <property type="match status" value="1"/>
</dbReference>
<proteinExistence type="inferred from homology"/>
<evidence type="ECO:0000313" key="3">
    <source>
        <dbReference type="EMBL" id="TXB61705.1"/>
    </source>
</evidence>
<dbReference type="SUPFAM" id="SSF117916">
    <property type="entry name" value="Fe-S cluster assembly (FSCA) domain-like"/>
    <property type="match status" value="1"/>
</dbReference>
<reference evidence="3 4" key="1">
    <citation type="submission" date="2019-08" db="EMBL/GenBank/DDBJ databases">
        <title>Genome of Phaeodactylibacter luteus.</title>
        <authorList>
            <person name="Bowman J.P."/>
        </authorList>
    </citation>
    <scope>NUCLEOTIDE SEQUENCE [LARGE SCALE GENOMIC DNA]</scope>
    <source>
        <strain evidence="3 4">KCTC 42180</strain>
    </source>
</reference>
<accession>A0A5C6RIF7</accession>
<dbReference type="InterPro" id="IPR034904">
    <property type="entry name" value="FSCA_dom_sf"/>
</dbReference>
<dbReference type="PANTHER" id="PTHR11178:SF25">
    <property type="entry name" value="NIFU-LIKE PROTEIN 3, CHLOROPLASTIC"/>
    <property type="match status" value="1"/>
</dbReference>
<dbReference type="GO" id="GO:0016226">
    <property type="term" value="P:iron-sulfur cluster assembly"/>
    <property type="evidence" value="ECO:0007669"/>
    <property type="project" value="InterPro"/>
</dbReference>
<dbReference type="OrthoDB" id="9796965at2"/>
<dbReference type="AlphaFoldDB" id="A0A5C6RIF7"/>
<dbReference type="Proteomes" id="UP000321580">
    <property type="component" value="Unassembled WGS sequence"/>
</dbReference>
<evidence type="ECO:0000256" key="1">
    <source>
        <dbReference type="ARBA" id="ARBA00006420"/>
    </source>
</evidence>
<feature type="domain" description="NIF system FeS cluster assembly NifU C-terminal" evidence="2">
    <location>
        <begin position="14"/>
        <end position="79"/>
    </location>
</feature>
<sequence length="87" mass="9501">MSTLEKEKLIKRIDLALNEVRPHLAVDGGNVEVVDVTDEHIVKIKWLGTCENCSMSMMTMKAGIEQAVRGKIPEVIGVEAVNGLGKL</sequence>
<evidence type="ECO:0000259" key="2">
    <source>
        <dbReference type="Pfam" id="PF01106"/>
    </source>
</evidence>
<dbReference type="Pfam" id="PF01106">
    <property type="entry name" value="NifU"/>
    <property type="match status" value="1"/>
</dbReference>
<name>A0A5C6RIF7_9BACT</name>
<dbReference type="PANTHER" id="PTHR11178">
    <property type="entry name" value="IRON-SULFUR CLUSTER SCAFFOLD PROTEIN NFU-RELATED"/>
    <property type="match status" value="1"/>
</dbReference>
<dbReference type="RefSeq" id="WP_147168929.1">
    <property type="nucleotide sequence ID" value="NZ_VOOR01000048.1"/>
</dbReference>
<gene>
    <name evidence="3" type="ORF">FRY97_17835</name>
</gene>
<dbReference type="InterPro" id="IPR001075">
    <property type="entry name" value="NIF_FeS_clus_asmbl_NifU_C"/>
</dbReference>
<keyword evidence="4" id="KW-1185">Reference proteome</keyword>
<protein>
    <submittedName>
        <fullName evidence="3">NifU family protein</fullName>
    </submittedName>
</protein>